<organism evidence="1 2">
    <name type="scientific">Mycena metata</name>
    <dbReference type="NCBI Taxonomy" id="1033252"/>
    <lineage>
        <taxon>Eukaryota</taxon>
        <taxon>Fungi</taxon>
        <taxon>Dikarya</taxon>
        <taxon>Basidiomycota</taxon>
        <taxon>Agaricomycotina</taxon>
        <taxon>Agaricomycetes</taxon>
        <taxon>Agaricomycetidae</taxon>
        <taxon>Agaricales</taxon>
        <taxon>Marasmiineae</taxon>
        <taxon>Mycenaceae</taxon>
        <taxon>Mycena</taxon>
    </lineage>
</organism>
<sequence length="289" mass="31467">MRTALRKAFRHSTLLPMGQILRLHPHLAIRAERSQQSVNADRAIETKLKRYFDTKLAVVTGELAVVKRELAVVKRELANSRMAGLASAPVTLKAALKTFSVAVVLILMRKQGDPRGTQRTLDHLVKLRVIKRLPPPHFPPISSTTNFDLLSWASFLIAPSQLQQLGTAKYDAHAFHALIADIAAAAKSPGVVMLVGDALLAVRPGPTGFIRQKHSTAAHEVLLDLFLGTARAHQDAGRSLTDPGWRLALDLWALINDSGKGSIAGLQTLQIMLYNPTDVGDDVDDVVKA</sequence>
<comment type="caution">
    <text evidence="1">The sequence shown here is derived from an EMBL/GenBank/DDBJ whole genome shotgun (WGS) entry which is preliminary data.</text>
</comment>
<dbReference type="EMBL" id="JARKIB010000050">
    <property type="protein sequence ID" value="KAJ7755144.1"/>
    <property type="molecule type" value="Genomic_DNA"/>
</dbReference>
<protein>
    <submittedName>
        <fullName evidence="1">Uncharacterized protein</fullName>
    </submittedName>
</protein>
<keyword evidence="2" id="KW-1185">Reference proteome</keyword>
<name>A0AAD7J377_9AGAR</name>
<dbReference type="Proteomes" id="UP001215598">
    <property type="component" value="Unassembled WGS sequence"/>
</dbReference>
<evidence type="ECO:0000313" key="2">
    <source>
        <dbReference type="Proteomes" id="UP001215598"/>
    </source>
</evidence>
<proteinExistence type="predicted"/>
<evidence type="ECO:0000313" key="1">
    <source>
        <dbReference type="EMBL" id="KAJ7755144.1"/>
    </source>
</evidence>
<accession>A0AAD7J377</accession>
<gene>
    <name evidence="1" type="ORF">B0H16DRAFT_1541187</name>
</gene>
<reference evidence="1" key="1">
    <citation type="submission" date="2023-03" db="EMBL/GenBank/DDBJ databases">
        <title>Massive genome expansion in bonnet fungi (Mycena s.s.) driven by repeated elements and novel gene families across ecological guilds.</title>
        <authorList>
            <consortium name="Lawrence Berkeley National Laboratory"/>
            <person name="Harder C.B."/>
            <person name="Miyauchi S."/>
            <person name="Viragh M."/>
            <person name="Kuo A."/>
            <person name="Thoen E."/>
            <person name="Andreopoulos B."/>
            <person name="Lu D."/>
            <person name="Skrede I."/>
            <person name="Drula E."/>
            <person name="Henrissat B."/>
            <person name="Morin E."/>
            <person name="Kohler A."/>
            <person name="Barry K."/>
            <person name="LaButti K."/>
            <person name="Morin E."/>
            <person name="Salamov A."/>
            <person name="Lipzen A."/>
            <person name="Mereny Z."/>
            <person name="Hegedus B."/>
            <person name="Baldrian P."/>
            <person name="Stursova M."/>
            <person name="Weitz H."/>
            <person name="Taylor A."/>
            <person name="Grigoriev I.V."/>
            <person name="Nagy L.G."/>
            <person name="Martin F."/>
            <person name="Kauserud H."/>
        </authorList>
    </citation>
    <scope>NUCLEOTIDE SEQUENCE</scope>
    <source>
        <strain evidence="1">CBHHK182m</strain>
    </source>
</reference>
<dbReference type="AlphaFoldDB" id="A0AAD7J377"/>